<dbReference type="Proteomes" id="UP000292373">
    <property type="component" value="Unassembled WGS sequence"/>
</dbReference>
<dbReference type="OrthoDB" id="3651060at2"/>
<evidence type="ECO:0000313" key="5">
    <source>
        <dbReference type="Proteomes" id="UP000292373"/>
    </source>
</evidence>
<feature type="transmembrane region" description="Helical" evidence="2">
    <location>
        <begin position="170"/>
        <end position="187"/>
    </location>
</feature>
<feature type="compositionally biased region" description="Basic residues" evidence="1">
    <location>
        <begin position="777"/>
        <end position="788"/>
    </location>
</feature>
<accession>A0A4Q9KC65</accession>
<dbReference type="AlphaFoldDB" id="A0A4Q9KC65"/>
<gene>
    <name evidence="4" type="ORF">ET989_10565</name>
</gene>
<comment type="caution">
    <text evidence="4">The sequence shown here is derived from an EMBL/GenBank/DDBJ whole genome shotgun (WGS) entry which is preliminary data.</text>
</comment>
<keyword evidence="5" id="KW-1185">Reference proteome</keyword>
<name>A0A4Q9KC65_9ACTN</name>
<dbReference type="RefSeq" id="WP_131168725.1">
    <property type="nucleotide sequence ID" value="NZ_SDMQ01000010.1"/>
</dbReference>
<feature type="transmembrane region" description="Helical" evidence="2">
    <location>
        <begin position="82"/>
        <end position="102"/>
    </location>
</feature>
<evidence type="ECO:0000313" key="4">
    <source>
        <dbReference type="EMBL" id="TBT83755.1"/>
    </source>
</evidence>
<proteinExistence type="predicted"/>
<dbReference type="EMBL" id="SDMQ01000010">
    <property type="protein sequence ID" value="TBT83755.1"/>
    <property type="molecule type" value="Genomic_DNA"/>
</dbReference>
<reference evidence="4 5" key="1">
    <citation type="submission" date="2019-01" db="EMBL/GenBank/DDBJ databases">
        <title>Lactibacter flavus gen. nov., sp. nov., a novel bacterium of the family Propionibacteriaceae isolated from raw milk and dairy products.</title>
        <authorList>
            <person name="Huptas C."/>
            <person name="Wenning M."/>
            <person name="Breitenwieser F."/>
            <person name="Doll E."/>
            <person name="Von Neubeck M."/>
            <person name="Busse H.-J."/>
            <person name="Scherer S."/>
        </authorList>
    </citation>
    <scope>NUCLEOTIDE SEQUENCE [LARGE SCALE GENOMIC DNA]</scope>
    <source>
        <strain evidence="4 5">KCTC 33808</strain>
    </source>
</reference>
<dbReference type="InterPro" id="IPR002931">
    <property type="entry name" value="Transglutaminase-like"/>
</dbReference>
<feature type="transmembrane region" description="Helical" evidence="2">
    <location>
        <begin position="31"/>
        <end position="50"/>
    </location>
</feature>
<evidence type="ECO:0000259" key="3">
    <source>
        <dbReference type="Pfam" id="PF01841"/>
    </source>
</evidence>
<dbReference type="PANTHER" id="PTHR42736:SF1">
    <property type="entry name" value="PROTEIN-GLUTAMINE GAMMA-GLUTAMYLTRANSFERASE"/>
    <property type="match status" value="1"/>
</dbReference>
<feature type="transmembrane region" description="Helical" evidence="2">
    <location>
        <begin position="142"/>
        <end position="163"/>
    </location>
</feature>
<keyword evidence="2" id="KW-0472">Membrane</keyword>
<protein>
    <submittedName>
        <fullName evidence="4">Transglutaminase domain-containing protein</fullName>
    </submittedName>
</protein>
<feature type="domain" description="Transglutaminase-like" evidence="3">
    <location>
        <begin position="455"/>
        <end position="561"/>
    </location>
</feature>
<sequence>MRVVQPRRTEANTASSFTGTLQLLRPSSADLTDAAFVLLLGLVALAVWGTTFSTSTFLAVGGLGVLLGVLVAHLTTVVRWHWLAAVGLTLAVYALLGGAVALREDTVAGFVPTPATLGGLALGAVQGWKDLLTTLPPVPGESAFLVLPWLVGLAFGCGAHLLARRSRSSWGPPALGLGLLGVLILLGAHEAGVPVAVGAVGTVAAFAWLFVRHTRRRSLAGTGLGRATRWTVGSLLLAVAVAGGVGVSAAMPGPERTPRTVLRTWVQPPFDVDRYPSPLAGFRKYSSDSQALYEQPLLRVAGASSGSFLRLAVLDEWNGTAWSASGGVVGDPRTGFQRVGATIPGTPEGQTTTVRITVEPAYAATRELAVWLPAPGPATQIRFTGENARAHADVVRYNIGTGQGLVPDFLRAGDSIEVTSVTLPSASGELPRPAGPVLVADGVTAQLAPTFDTMAAAAGDPWGRAEEIARVMRENGSWSNGTKPGQQQYLPGHGLKRLLTFGTEIVGSDEHYAATYALALNRLGYPARVVMGAMVPGDGVVRGQHVQAWVEVSLEGQGWVTIPTETFMPDRNKEPNNVPPRSLEQRNAPNVPPPNPVRPPGSFDSLFNTHGVGDQMEKPARPFDWWKAVLGVLRVVGPPLGLVGAVVAFLLGAKAVRRFRRRTRGAESTRVANGWAEFLDRARDLGRPVPAQATRLEQAAAIGGTEALDLARDANRAVFGAGDVDATASGGYWASVMAARKAVVAGLPWWRRWAVALNPRSLVPLAKDRSAGGRPVSRSRARGASRPR</sequence>
<feature type="transmembrane region" description="Helical" evidence="2">
    <location>
        <begin position="232"/>
        <end position="251"/>
    </location>
</feature>
<dbReference type="InterPro" id="IPR052901">
    <property type="entry name" value="Bact_TGase-like"/>
</dbReference>
<dbReference type="Pfam" id="PF01841">
    <property type="entry name" value="Transglut_core"/>
    <property type="match status" value="1"/>
</dbReference>
<evidence type="ECO:0000256" key="2">
    <source>
        <dbReference type="SAM" id="Phobius"/>
    </source>
</evidence>
<organism evidence="4 5">
    <name type="scientific">Propioniciclava sinopodophylli</name>
    <dbReference type="NCBI Taxonomy" id="1837344"/>
    <lineage>
        <taxon>Bacteria</taxon>
        <taxon>Bacillati</taxon>
        <taxon>Actinomycetota</taxon>
        <taxon>Actinomycetes</taxon>
        <taxon>Propionibacteriales</taxon>
        <taxon>Propionibacteriaceae</taxon>
        <taxon>Propioniciclava</taxon>
    </lineage>
</organism>
<feature type="region of interest" description="Disordered" evidence="1">
    <location>
        <begin position="566"/>
        <end position="606"/>
    </location>
</feature>
<keyword evidence="2" id="KW-0812">Transmembrane</keyword>
<evidence type="ECO:0000256" key="1">
    <source>
        <dbReference type="SAM" id="MobiDB-lite"/>
    </source>
</evidence>
<dbReference type="PANTHER" id="PTHR42736">
    <property type="entry name" value="PROTEIN-GLUTAMINE GAMMA-GLUTAMYLTRANSFERASE"/>
    <property type="match status" value="1"/>
</dbReference>
<feature type="region of interest" description="Disordered" evidence="1">
    <location>
        <begin position="766"/>
        <end position="788"/>
    </location>
</feature>
<dbReference type="SUPFAM" id="SSF54001">
    <property type="entry name" value="Cysteine proteinases"/>
    <property type="match status" value="1"/>
</dbReference>
<feature type="compositionally biased region" description="Pro residues" evidence="1">
    <location>
        <begin position="590"/>
        <end position="599"/>
    </location>
</feature>
<feature type="transmembrane region" description="Helical" evidence="2">
    <location>
        <begin position="193"/>
        <end position="211"/>
    </location>
</feature>
<keyword evidence="2" id="KW-1133">Transmembrane helix</keyword>
<feature type="transmembrane region" description="Helical" evidence="2">
    <location>
        <begin position="625"/>
        <end position="652"/>
    </location>
</feature>
<dbReference type="InterPro" id="IPR038765">
    <property type="entry name" value="Papain-like_cys_pep_sf"/>
</dbReference>